<gene>
    <name evidence="2" type="ORF">CPAG_01968</name>
</gene>
<reference evidence="3" key="3">
    <citation type="journal article" date="2010" name="Genome Res.">
        <title>Population genomic sequencing of Coccidioides fungi reveals recent hybridization and transposon control.</title>
        <authorList>
            <person name="Neafsey D.E."/>
            <person name="Barker B.M."/>
            <person name="Sharpton T.J."/>
            <person name="Stajich J.E."/>
            <person name="Park D.J."/>
            <person name="Whiston E."/>
            <person name="Hung C.-Y."/>
            <person name="McMahan C."/>
            <person name="White J."/>
            <person name="Sykes S."/>
            <person name="Heiman D."/>
            <person name="Young S."/>
            <person name="Zeng Q."/>
            <person name="Abouelleil A."/>
            <person name="Aftuck L."/>
            <person name="Bessette D."/>
            <person name="Brown A."/>
            <person name="FitzGerald M."/>
            <person name="Lui A."/>
            <person name="Macdonald J.P."/>
            <person name="Priest M."/>
            <person name="Orbach M.J."/>
            <person name="Galgiani J.N."/>
            <person name="Kirkland T.N."/>
            <person name="Cole G.T."/>
            <person name="Birren B.W."/>
            <person name="Henn M.R."/>
            <person name="Taylor J.W."/>
            <person name="Rounsley S.D."/>
        </authorList>
    </citation>
    <scope>NUCLEOTIDE SEQUENCE [LARGE SCALE GENOMIC DNA]</scope>
    <source>
        <strain evidence="3">RMSCC 3488</strain>
    </source>
</reference>
<protein>
    <submittedName>
        <fullName evidence="2">Uncharacterized protein</fullName>
    </submittedName>
</protein>
<evidence type="ECO:0000256" key="1">
    <source>
        <dbReference type="SAM" id="MobiDB-lite"/>
    </source>
</evidence>
<dbReference type="Proteomes" id="UP000054567">
    <property type="component" value="Unassembled WGS sequence"/>
</dbReference>
<name>A0A0J6I2S1_COCPO</name>
<reference evidence="3" key="2">
    <citation type="journal article" date="2009" name="Genome Res.">
        <title>Comparative genomic analyses of the human fungal pathogens Coccidioides and their relatives.</title>
        <authorList>
            <person name="Sharpton T.J."/>
            <person name="Stajich J.E."/>
            <person name="Rounsley S.D."/>
            <person name="Gardner M.J."/>
            <person name="Wortman J.R."/>
            <person name="Jordar V.S."/>
            <person name="Maiti R."/>
            <person name="Kodira C.D."/>
            <person name="Neafsey D.E."/>
            <person name="Zeng Q."/>
            <person name="Hung C.-Y."/>
            <person name="McMahan C."/>
            <person name="Muszewska A."/>
            <person name="Grynberg M."/>
            <person name="Mandel M.A."/>
            <person name="Kellner E.M."/>
            <person name="Barker B.M."/>
            <person name="Galgiani J.N."/>
            <person name="Orbach M.J."/>
            <person name="Kirkland T.N."/>
            <person name="Cole G.T."/>
            <person name="Henn M.R."/>
            <person name="Birren B.W."/>
            <person name="Taylor J.W."/>
        </authorList>
    </citation>
    <scope>NUCLEOTIDE SEQUENCE [LARGE SCALE GENOMIC DNA]</scope>
    <source>
        <strain evidence="3">RMSCC 3488</strain>
    </source>
</reference>
<evidence type="ECO:0000313" key="3">
    <source>
        <dbReference type="Proteomes" id="UP000054567"/>
    </source>
</evidence>
<sequence>MELLHCLQFSEGGIPCIASRVRDSINLGLFDNKSLAIRAEKCTMREPLLLRRYGMVTSMADDLSISPEPTKQQLAIKGAPSSPRFPSERKGFFGSKPGQQTLL</sequence>
<organism evidence="2 3">
    <name type="scientific">Coccidioides posadasii RMSCC 3488</name>
    <dbReference type="NCBI Taxonomy" id="454284"/>
    <lineage>
        <taxon>Eukaryota</taxon>
        <taxon>Fungi</taxon>
        <taxon>Dikarya</taxon>
        <taxon>Ascomycota</taxon>
        <taxon>Pezizomycotina</taxon>
        <taxon>Eurotiomycetes</taxon>
        <taxon>Eurotiomycetidae</taxon>
        <taxon>Onygenales</taxon>
        <taxon>Onygenaceae</taxon>
        <taxon>Coccidioides</taxon>
    </lineage>
</organism>
<accession>A0A0J6I2S1</accession>
<dbReference type="VEuPathDB" id="FungiDB:CPAG_01968"/>
<feature type="region of interest" description="Disordered" evidence="1">
    <location>
        <begin position="64"/>
        <end position="103"/>
    </location>
</feature>
<proteinExistence type="predicted"/>
<reference evidence="2 3" key="1">
    <citation type="submission" date="2007-06" db="EMBL/GenBank/DDBJ databases">
        <title>The Genome Sequence of Coccidioides posadasii RMSCC_3488.</title>
        <authorList>
            <consortium name="Coccidioides Genome Resources Consortium"/>
            <consortium name="The Broad Institute Genome Sequencing Platform"/>
            <person name="Henn M.R."/>
            <person name="Sykes S."/>
            <person name="Young S."/>
            <person name="Jaffe D."/>
            <person name="Berlin A."/>
            <person name="Alvarez P."/>
            <person name="Butler J."/>
            <person name="Gnerre S."/>
            <person name="Grabherr M."/>
            <person name="Mauceli E."/>
            <person name="Brockman W."/>
            <person name="Kodira C."/>
            <person name="Alvarado L."/>
            <person name="Zeng Q."/>
            <person name="Crawford M."/>
            <person name="Antoine C."/>
            <person name="Devon K."/>
            <person name="Galgiani J."/>
            <person name="Orsborn K."/>
            <person name="Lewis M.L."/>
            <person name="Nusbaum C."/>
            <person name="Galagan J."/>
            <person name="Birren B."/>
        </authorList>
    </citation>
    <scope>NUCLEOTIDE SEQUENCE [LARGE SCALE GENOMIC DNA]</scope>
    <source>
        <strain evidence="2 3">RMSCC 3488</strain>
    </source>
</reference>
<dbReference type="EMBL" id="DS268109">
    <property type="protein sequence ID" value="KMM65622.1"/>
    <property type="molecule type" value="Genomic_DNA"/>
</dbReference>
<evidence type="ECO:0000313" key="2">
    <source>
        <dbReference type="EMBL" id="KMM65622.1"/>
    </source>
</evidence>
<dbReference type="AlphaFoldDB" id="A0A0J6I2S1"/>